<reference evidence="1 2" key="1">
    <citation type="submission" date="2017-10" db="EMBL/GenBank/DDBJ databases">
        <title>Extensive intraspecific genome diversity in a model arbuscular mycorrhizal fungus.</title>
        <authorList>
            <person name="Chen E.C.H."/>
            <person name="Morin E."/>
            <person name="Baudet D."/>
            <person name="Noel J."/>
            <person name="Ndikumana S."/>
            <person name="Charron P."/>
            <person name="St-Onge C."/>
            <person name="Giorgi J."/>
            <person name="Grigoriev I.V."/>
            <person name="Roux C."/>
            <person name="Martin F.M."/>
            <person name="Corradi N."/>
        </authorList>
    </citation>
    <scope>NUCLEOTIDE SEQUENCE [LARGE SCALE GENOMIC DNA]</scope>
    <source>
        <strain evidence="1 2">A1</strain>
    </source>
</reference>
<name>A0A2N0QYP5_9GLOM</name>
<dbReference type="VEuPathDB" id="FungiDB:RhiirA1_353963"/>
<reference evidence="1 2" key="2">
    <citation type="submission" date="2017-10" db="EMBL/GenBank/DDBJ databases">
        <title>Genome analyses suggest a sexual origin of heterokaryosis in a supposedly ancient asexual fungus.</title>
        <authorList>
            <person name="Corradi N."/>
            <person name="Sedzielewska K."/>
            <person name="Noel J."/>
            <person name="Charron P."/>
            <person name="Farinelli L."/>
            <person name="Marton T."/>
            <person name="Kruger M."/>
            <person name="Pelin A."/>
            <person name="Brachmann A."/>
            <person name="Corradi N."/>
        </authorList>
    </citation>
    <scope>NUCLEOTIDE SEQUENCE [LARGE SCALE GENOMIC DNA]</scope>
    <source>
        <strain evidence="1 2">A1</strain>
    </source>
</reference>
<gene>
    <name evidence="1" type="ORF">RhiirA1_353963</name>
</gene>
<dbReference type="EMBL" id="LLXH01002241">
    <property type="protein sequence ID" value="PKC56178.1"/>
    <property type="molecule type" value="Genomic_DNA"/>
</dbReference>
<evidence type="ECO:0000313" key="1">
    <source>
        <dbReference type="EMBL" id="PKC56178.1"/>
    </source>
</evidence>
<proteinExistence type="predicted"/>
<comment type="caution">
    <text evidence="1">The sequence shown here is derived from an EMBL/GenBank/DDBJ whole genome shotgun (WGS) entry which is preliminary data.</text>
</comment>
<dbReference type="Proteomes" id="UP000232688">
    <property type="component" value="Unassembled WGS sequence"/>
</dbReference>
<dbReference type="AlphaFoldDB" id="A0A2N0QYP5"/>
<sequence length="58" mass="6683">LQYVLLFLNGNDGWHIDIALADNAQINALRDTVTSMQFYSYRLQIRPGNCLQHAGRLY</sequence>
<protein>
    <submittedName>
        <fullName evidence="1">Uncharacterized protein</fullName>
    </submittedName>
</protein>
<organism evidence="1 2">
    <name type="scientific">Rhizophagus irregularis</name>
    <dbReference type="NCBI Taxonomy" id="588596"/>
    <lineage>
        <taxon>Eukaryota</taxon>
        <taxon>Fungi</taxon>
        <taxon>Fungi incertae sedis</taxon>
        <taxon>Mucoromycota</taxon>
        <taxon>Glomeromycotina</taxon>
        <taxon>Glomeromycetes</taxon>
        <taxon>Glomerales</taxon>
        <taxon>Glomeraceae</taxon>
        <taxon>Rhizophagus</taxon>
    </lineage>
</organism>
<feature type="non-terminal residue" evidence="1">
    <location>
        <position position="1"/>
    </location>
</feature>
<evidence type="ECO:0000313" key="2">
    <source>
        <dbReference type="Proteomes" id="UP000232688"/>
    </source>
</evidence>
<accession>A0A2N0QYP5</accession>